<evidence type="ECO:0000256" key="2">
    <source>
        <dbReference type="ARBA" id="ARBA00007236"/>
    </source>
</evidence>
<feature type="chain" id="PRO_5045547629" evidence="5">
    <location>
        <begin position="24"/>
        <end position="166"/>
    </location>
</feature>
<sequence>MGVFTKIMFQHIIFVLLFVEFNGNPICAELNETELRQMLAGYSPNALSLGISSGTISTPSNTSCPISYGAGAPQSVRSTCPWYNVENTDYTRYPQTLLEARCYDCDNCITELPPNGLHAVWECERVLSSVWVLQINYSSCVNGIYQYNAVHIDLHTSCVCGRPRKA</sequence>
<dbReference type="RefSeq" id="XP_006823261.1">
    <property type="nucleotide sequence ID" value="XM_006823198.1"/>
</dbReference>
<gene>
    <name evidence="7" type="primary">LOC102806804</name>
</gene>
<reference evidence="7" key="1">
    <citation type="submission" date="2025-08" db="UniProtKB">
        <authorList>
            <consortium name="RefSeq"/>
        </authorList>
    </citation>
    <scope>IDENTIFICATION</scope>
    <source>
        <tissue evidence="7">Testes</tissue>
    </source>
</reference>
<name>A0ABM0MTC0_SACKO</name>
<comment type="similarity">
    <text evidence="2">Belongs to the IL-17 family.</text>
</comment>
<keyword evidence="3" id="KW-0964">Secreted</keyword>
<evidence type="ECO:0000256" key="5">
    <source>
        <dbReference type="SAM" id="SignalP"/>
    </source>
</evidence>
<keyword evidence="4 5" id="KW-0732">Signal</keyword>
<evidence type="ECO:0000313" key="6">
    <source>
        <dbReference type="Proteomes" id="UP000694865"/>
    </source>
</evidence>
<evidence type="ECO:0000256" key="1">
    <source>
        <dbReference type="ARBA" id="ARBA00004613"/>
    </source>
</evidence>
<evidence type="ECO:0000256" key="4">
    <source>
        <dbReference type="ARBA" id="ARBA00022729"/>
    </source>
</evidence>
<dbReference type="Proteomes" id="UP000694865">
    <property type="component" value="Unplaced"/>
</dbReference>
<comment type="subcellular location">
    <subcellularLocation>
        <location evidence="1">Secreted</location>
    </subcellularLocation>
</comment>
<accession>A0ABM0MTC0</accession>
<dbReference type="GeneID" id="102806804"/>
<evidence type="ECO:0000256" key="3">
    <source>
        <dbReference type="ARBA" id="ARBA00022525"/>
    </source>
</evidence>
<organism evidence="6 7">
    <name type="scientific">Saccoglossus kowalevskii</name>
    <name type="common">Acorn worm</name>
    <dbReference type="NCBI Taxonomy" id="10224"/>
    <lineage>
        <taxon>Eukaryota</taxon>
        <taxon>Metazoa</taxon>
        <taxon>Hemichordata</taxon>
        <taxon>Enteropneusta</taxon>
        <taxon>Harrimaniidae</taxon>
        <taxon>Saccoglossus</taxon>
    </lineage>
</organism>
<feature type="signal peptide" evidence="5">
    <location>
        <begin position="1"/>
        <end position="23"/>
    </location>
</feature>
<dbReference type="Gene3D" id="2.10.90.10">
    <property type="entry name" value="Cystine-knot cytokines"/>
    <property type="match status" value="1"/>
</dbReference>
<dbReference type="Pfam" id="PF06083">
    <property type="entry name" value="IL17"/>
    <property type="match status" value="1"/>
</dbReference>
<dbReference type="SUPFAM" id="SSF57501">
    <property type="entry name" value="Cystine-knot cytokines"/>
    <property type="match status" value="1"/>
</dbReference>
<dbReference type="InterPro" id="IPR010345">
    <property type="entry name" value="IL-17_fam"/>
</dbReference>
<protein>
    <submittedName>
        <fullName evidence="7">Interleukin 17-like protein-like</fullName>
    </submittedName>
</protein>
<evidence type="ECO:0000313" key="7">
    <source>
        <dbReference type="RefSeq" id="XP_006823261.1"/>
    </source>
</evidence>
<proteinExistence type="inferred from homology"/>
<dbReference type="InterPro" id="IPR029034">
    <property type="entry name" value="Cystine-knot_cytokine"/>
</dbReference>
<keyword evidence="6" id="KW-1185">Reference proteome</keyword>